<accession>A0ABY2Q3P6</accession>
<sequence>MNRELQRHLSPDARTRVLFYQRPDGAFGYSVEQFQIDDWPEDNYHDEYWETRTDRNAIFHSLEAAIKEAAVEFPWLRNRTRS</sequence>
<reference evidence="1 2" key="1">
    <citation type="submission" date="2019-04" db="EMBL/GenBank/DDBJ databases">
        <title>Mesorhizobium composti sp. nov., isolated from compost.</title>
        <authorList>
            <person name="Lin S.-Y."/>
            <person name="Hameed A."/>
            <person name="Hsieh Y.-T."/>
            <person name="Young C.-C."/>
        </authorList>
    </citation>
    <scope>NUCLEOTIDE SEQUENCE [LARGE SCALE GENOMIC DNA]</scope>
    <source>
        <strain evidence="1 2">CC-YTH430</strain>
    </source>
</reference>
<dbReference type="EMBL" id="SSNY01000012">
    <property type="protein sequence ID" value="THF55271.1"/>
    <property type="molecule type" value="Genomic_DNA"/>
</dbReference>
<gene>
    <name evidence="1" type="ORF">E6C48_18690</name>
</gene>
<protein>
    <submittedName>
        <fullName evidence="1">Uncharacterized protein</fullName>
    </submittedName>
</protein>
<dbReference type="RefSeq" id="WP_136359696.1">
    <property type="nucleotide sequence ID" value="NZ_SSNY01000012.1"/>
</dbReference>
<dbReference type="Proteomes" id="UP000306441">
    <property type="component" value="Unassembled WGS sequence"/>
</dbReference>
<evidence type="ECO:0000313" key="2">
    <source>
        <dbReference type="Proteomes" id="UP000306441"/>
    </source>
</evidence>
<name>A0ABY2Q3P6_9HYPH</name>
<organism evidence="1 2">
    <name type="scientific">Ollibium composti</name>
    <dbReference type="NCBI Taxonomy" id="2675109"/>
    <lineage>
        <taxon>Bacteria</taxon>
        <taxon>Pseudomonadati</taxon>
        <taxon>Pseudomonadota</taxon>
        <taxon>Alphaproteobacteria</taxon>
        <taxon>Hyphomicrobiales</taxon>
        <taxon>Phyllobacteriaceae</taxon>
        <taxon>Ollibium</taxon>
    </lineage>
</organism>
<evidence type="ECO:0000313" key="1">
    <source>
        <dbReference type="EMBL" id="THF55271.1"/>
    </source>
</evidence>
<proteinExistence type="predicted"/>
<keyword evidence="2" id="KW-1185">Reference proteome</keyword>
<comment type="caution">
    <text evidence="1">The sequence shown here is derived from an EMBL/GenBank/DDBJ whole genome shotgun (WGS) entry which is preliminary data.</text>
</comment>